<protein>
    <recommendedName>
        <fullName evidence="2">WH1 domain-containing protein</fullName>
    </recommendedName>
</protein>
<evidence type="ECO:0000259" key="2">
    <source>
        <dbReference type="PROSITE" id="PS50229"/>
    </source>
</evidence>
<accession>A0A4S2LTA1</accession>
<feature type="domain" description="WH1" evidence="2">
    <location>
        <begin position="3"/>
        <end position="117"/>
    </location>
</feature>
<evidence type="ECO:0000313" key="3">
    <source>
        <dbReference type="EMBL" id="TGZ67021.1"/>
    </source>
</evidence>
<feature type="compositionally biased region" description="Polar residues" evidence="1">
    <location>
        <begin position="270"/>
        <end position="289"/>
    </location>
</feature>
<feature type="region of interest" description="Disordered" evidence="1">
    <location>
        <begin position="216"/>
        <end position="324"/>
    </location>
</feature>
<dbReference type="STRING" id="147828.A0A4S2LTA1"/>
<dbReference type="InterPro" id="IPR011993">
    <property type="entry name" value="PH-like_dom_sf"/>
</dbReference>
<organism evidence="3 4">
    <name type="scientific">Opisthorchis felineus</name>
    <dbReference type="NCBI Taxonomy" id="147828"/>
    <lineage>
        <taxon>Eukaryota</taxon>
        <taxon>Metazoa</taxon>
        <taxon>Spiralia</taxon>
        <taxon>Lophotrochozoa</taxon>
        <taxon>Platyhelminthes</taxon>
        <taxon>Trematoda</taxon>
        <taxon>Digenea</taxon>
        <taxon>Opisthorchiida</taxon>
        <taxon>Opisthorchiata</taxon>
        <taxon>Opisthorchiidae</taxon>
        <taxon>Opisthorchis</taxon>
    </lineage>
</organism>
<dbReference type="OrthoDB" id="31170at2759"/>
<feature type="compositionally biased region" description="Basic and acidic residues" evidence="1">
    <location>
        <begin position="236"/>
        <end position="257"/>
    </location>
</feature>
<feature type="compositionally biased region" description="Polar residues" evidence="1">
    <location>
        <begin position="542"/>
        <end position="555"/>
    </location>
</feature>
<evidence type="ECO:0000256" key="1">
    <source>
        <dbReference type="SAM" id="MobiDB-lite"/>
    </source>
</evidence>
<dbReference type="PANTHER" id="PTHR11202:SF22">
    <property type="entry name" value="PROTEIN ENABLED"/>
    <property type="match status" value="1"/>
</dbReference>
<dbReference type="InterPro" id="IPR000697">
    <property type="entry name" value="WH1/EVH1_dom"/>
</dbReference>
<feature type="region of interest" description="Disordered" evidence="1">
    <location>
        <begin position="137"/>
        <end position="176"/>
    </location>
</feature>
<evidence type="ECO:0000313" key="4">
    <source>
        <dbReference type="Proteomes" id="UP000308267"/>
    </source>
</evidence>
<feature type="compositionally biased region" description="Basic and acidic residues" evidence="1">
    <location>
        <begin position="147"/>
        <end position="163"/>
    </location>
</feature>
<dbReference type="Gene3D" id="2.30.29.30">
    <property type="entry name" value="Pleckstrin-homology domain (PH domain)/Phosphotyrosine-binding domain (PTB)"/>
    <property type="match status" value="1"/>
</dbReference>
<dbReference type="EMBL" id="SJOL01006431">
    <property type="protein sequence ID" value="TGZ67021.1"/>
    <property type="molecule type" value="Genomic_DNA"/>
</dbReference>
<dbReference type="SUPFAM" id="SSF50729">
    <property type="entry name" value="PH domain-like"/>
    <property type="match status" value="1"/>
</dbReference>
<reference evidence="3 4" key="1">
    <citation type="journal article" date="2019" name="BMC Genomics">
        <title>New insights from Opisthorchis felineus genome: update on genomics of the epidemiologically important liver flukes.</title>
        <authorList>
            <person name="Ershov N.I."/>
            <person name="Mordvinov V.A."/>
            <person name="Prokhortchouk E.B."/>
            <person name="Pakharukova M.Y."/>
            <person name="Gunbin K.V."/>
            <person name="Ustyantsev K."/>
            <person name="Genaev M.A."/>
            <person name="Blinov A.G."/>
            <person name="Mazur A."/>
            <person name="Boulygina E."/>
            <person name="Tsygankova S."/>
            <person name="Khrameeva E."/>
            <person name="Chekanov N."/>
            <person name="Fan G."/>
            <person name="Xiao A."/>
            <person name="Zhang H."/>
            <person name="Xu X."/>
            <person name="Yang H."/>
            <person name="Solovyev V."/>
            <person name="Lee S.M."/>
            <person name="Liu X."/>
            <person name="Afonnikov D.A."/>
            <person name="Skryabin K.G."/>
        </authorList>
    </citation>
    <scope>NUCLEOTIDE SEQUENCE [LARGE SCALE GENOMIC DNA]</scope>
    <source>
        <strain evidence="3">AK-0245</strain>
        <tissue evidence="3">Whole organism</tissue>
    </source>
</reference>
<gene>
    <name evidence="3" type="ORF">CRM22_005030</name>
</gene>
<comment type="caution">
    <text evidence="3">The sequence shown here is derived from an EMBL/GenBank/DDBJ whole genome shotgun (WGS) entry which is preliminary data.</text>
</comment>
<feature type="region of interest" description="Disordered" evidence="1">
    <location>
        <begin position="573"/>
        <end position="596"/>
    </location>
</feature>
<feature type="compositionally biased region" description="Low complexity" evidence="1">
    <location>
        <begin position="312"/>
        <end position="324"/>
    </location>
</feature>
<feature type="region of interest" description="Disordered" evidence="1">
    <location>
        <begin position="478"/>
        <end position="555"/>
    </location>
</feature>
<keyword evidence="4" id="KW-1185">Reference proteome</keyword>
<name>A0A4S2LTA1_OPIFE</name>
<dbReference type="PANTHER" id="PTHR11202">
    <property type="entry name" value="SPROUTY-RELATED, EVH1 DOMAIN-CONTAINING PROTEIN FAMILY MEMBER"/>
    <property type="match status" value="1"/>
</dbReference>
<dbReference type="PROSITE" id="PS50229">
    <property type="entry name" value="WH1"/>
    <property type="match status" value="1"/>
</dbReference>
<dbReference type="SMART" id="SM00461">
    <property type="entry name" value="WH1"/>
    <property type="match status" value="1"/>
</dbReference>
<dbReference type="Proteomes" id="UP000308267">
    <property type="component" value="Unassembled WGS sequence"/>
</dbReference>
<proteinExistence type="predicted"/>
<sequence length="690" mass="74154">MSATQIRETPVATARAFVLVFNSEQRTWVPSGGVRAISWVQVLQQKGFDAFRIVGWRQPDNQIVVNSVLKAGLEYQSHGQFQEWRDPITLRVYGLHFPDAEDAQLFMKTVNLILTKLESPAPVPTDQKAGDHTMVQQSFPTAGPKRSNGEDPADRTNPSHESRVGTNPTSHVLAPNKNCTILVTPASQSSDGEQPASRGEQQHYVNGGLECKGEYAIPLSKPAPNTSAHAPVRTSSNKDRREITICRETDNRLDIRDPSSPMPKPHSATVGGSTTAVSLTGDSEATQPTATPPLVSHRRQLSNTSSGSLGYATGPGSTAAPSSASSVSYGYGYGYSGSGSLASFTSSMSTGSGMLGPSTGPRYPLVLAATEPSRWSETHSSYHASERTSSVFIHKQPISPNPSYRDSSSNRVIHYTEEFTGSADTVETAPESPVSPATLVANATFPPPPPLSPKLGERVLAQSNEPPQVCMAMPIQEATSVGARPSPEQKSKPSPGSTVKPPASGSHIPPPPFPQRTDAELRSNDAPESCNVSKPSLHRQESNQTAKSNAHNLAVSSMMREMQRRIEARRKALDAVEEASHTNSTNLLGAAQPQVDPPNPPNSINRSAFQCAISSSKQSTEFAATRKCPPTFHSTASFNPAGLQNTVPSMAPLTRAELDLLRREIIGELRREVLLAKNEILDSIRLSKFQ</sequence>
<dbReference type="Pfam" id="PF00568">
    <property type="entry name" value="WH1"/>
    <property type="match status" value="1"/>
</dbReference>
<dbReference type="AlphaFoldDB" id="A0A4S2LTA1"/>